<comment type="caution">
    <text evidence="9">The sequence shown here is derived from an EMBL/GenBank/DDBJ whole genome shotgun (WGS) entry which is preliminary data.</text>
</comment>
<evidence type="ECO:0000256" key="7">
    <source>
        <dbReference type="SAM" id="Phobius"/>
    </source>
</evidence>
<dbReference type="GO" id="GO:0005886">
    <property type="term" value="C:plasma membrane"/>
    <property type="evidence" value="ECO:0007669"/>
    <property type="project" value="TreeGrafter"/>
</dbReference>
<keyword evidence="10" id="KW-1185">Reference proteome</keyword>
<feature type="transmembrane region" description="Helical" evidence="7">
    <location>
        <begin position="233"/>
        <end position="254"/>
    </location>
</feature>
<evidence type="ECO:0000313" key="9">
    <source>
        <dbReference type="EMBL" id="MBB6520075.1"/>
    </source>
</evidence>
<keyword evidence="3 9" id="KW-0808">Transferase</keyword>
<evidence type="ECO:0000259" key="8">
    <source>
        <dbReference type="Pfam" id="PF00535"/>
    </source>
</evidence>
<feature type="domain" description="Glycosyltransferase 2-like" evidence="8">
    <location>
        <begin position="9"/>
        <end position="170"/>
    </location>
</feature>
<protein>
    <submittedName>
        <fullName evidence="9">Glycosyltransferase involved in cell wall biosynthesis</fullName>
    </submittedName>
</protein>
<dbReference type="GO" id="GO:0016757">
    <property type="term" value="F:glycosyltransferase activity"/>
    <property type="evidence" value="ECO:0007669"/>
    <property type="project" value="UniProtKB-KW"/>
</dbReference>
<evidence type="ECO:0000256" key="5">
    <source>
        <dbReference type="ARBA" id="ARBA00022989"/>
    </source>
</evidence>
<dbReference type="PANTHER" id="PTHR48090">
    <property type="entry name" value="UNDECAPRENYL-PHOSPHATE 4-DEOXY-4-FORMAMIDO-L-ARABINOSE TRANSFERASE-RELATED"/>
    <property type="match status" value="1"/>
</dbReference>
<dbReference type="Proteomes" id="UP000528457">
    <property type="component" value="Unassembled WGS sequence"/>
</dbReference>
<comment type="subcellular location">
    <subcellularLocation>
        <location evidence="1">Membrane</location>
        <topology evidence="1">Multi-pass membrane protein</topology>
    </subcellularLocation>
</comment>
<organism evidence="9 10">
    <name type="scientific">Pseudoteredinibacter isoporae</name>
    <dbReference type="NCBI Taxonomy" id="570281"/>
    <lineage>
        <taxon>Bacteria</taxon>
        <taxon>Pseudomonadati</taxon>
        <taxon>Pseudomonadota</taxon>
        <taxon>Gammaproteobacteria</taxon>
        <taxon>Cellvibrionales</taxon>
        <taxon>Cellvibrionaceae</taxon>
        <taxon>Pseudoteredinibacter</taxon>
    </lineage>
</organism>
<dbReference type="SUPFAM" id="SSF53448">
    <property type="entry name" value="Nucleotide-diphospho-sugar transferases"/>
    <property type="match status" value="1"/>
</dbReference>
<dbReference type="PANTHER" id="PTHR48090:SF1">
    <property type="entry name" value="PROPHAGE BACTOPRENOL GLUCOSYL TRANSFERASE HOMOLOG"/>
    <property type="match status" value="1"/>
</dbReference>
<evidence type="ECO:0000256" key="1">
    <source>
        <dbReference type="ARBA" id="ARBA00004141"/>
    </source>
</evidence>
<evidence type="ECO:0000256" key="3">
    <source>
        <dbReference type="ARBA" id="ARBA00022679"/>
    </source>
</evidence>
<dbReference type="Pfam" id="PF00535">
    <property type="entry name" value="Glycos_transf_2"/>
    <property type="match status" value="1"/>
</dbReference>
<dbReference type="AlphaFoldDB" id="A0A7X0JRJ6"/>
<keyword evidence="2" id="KW-0328">Glycosyltransferase</keyword>
<evidence type="ECO:0000256" key="6">
    <source>
        <dbReference type="ARBA" id="ARBA00023136"/>
    </source>
</evidence>
<dbReference type="RefSeq" id="WP_166852324.1">
    <property type="nucleotide sequence ID" value="NZ_JAAONY010000001.1"/>
</dbReference>
<dbReference type="EMBL" id="JACHHT010000001">
    <property type="protein sequence ID" value="MBB6520075.1"/>
    <property type="molecule type" value="Genomic_DNA"/>
</dbReference>
<feature type="transmembrane region" description="Helical" evidence="7">
    <location>
        <begin position="260"/>
        <end position="282"/>
    </location>
</feature>
<keyword evidence="5 7" id="KW-1133">Transmembrane helix</keyword>
<name>A0A7X0JRJ6_9GAMM</name>
<dbReference type="InterPro" id="IPR001173">
    <property type="entry name" value="Glyco_trans_2-like"/>
</dbReference>
<proteinExistence type="predicted"/>
<evidence type="ECO:0000313" key="10">
    <source>
        <dbReference type="Proteomes" id="UP000528457"/>
    </source>
</evidence>
<reference evidence="9 10" key="1">
    <citation type="submission" date="2020-08" db="EMBL/GenBank/DDBJ databases">
        <title>Genomic Encyclopedia of Type Strains, Phase IV (KMG-IV): sequencing the most valuable type-strain genomes for metagenomic binning, comparative biology and taxonomic classification.</title>
        <authorList>
            <person name="Goeker M."/>
        </authorList>
    </citation>
    <scope>NUCLEOTIDE SEQUENCE [LARGE SCALE GENOMIC DNA]</scope>
    <source>
        <strain evidence="9 10">DSM 22368</strain>
    </source>
</reference>
<keyword evidence="6 7" id="KW-0472">Membrane</keyword>
<dbReference type="InParanoid" id="A0A7X0JRJ6"/>
<evidence type="ECO:0000256" key="2">
    <source>
        <dbReference type="ARBA" id="ARBA00022676"/>
    </source>
</evidence>
<gene>
    <name evidence="9" type="ORF">HNR48_000353</name>
</gene>
<sequence>MPSQSVDVTVVVPCFNEETVLPSFHRRMLSVMAELPSSCEILYIDDGSTDQTFQHINGFCLGRHVRGIRFSRNFGKESAIQAGIDHAKGQAIILIDADLQDPPELIPDMIAAWKSGFDVVNMQRECRGKEGLAKRFSAKLFYRTIAKLNGRLHYPNEVSDFRLIGKEVIDSLKQTSESSRSFKSMVSWCGYKSIELQYKRDERFAGETKWNLWSLSDLAIESIMSVSRKPLRLFSFSAAFLFFVCIFLNLYSFWQGAFSASVFALLVISFLGLGLAMIGEYLGAAYQEIKGRPGYLIADTVDSESMEAENAGPASYGVFNVVSTEAIQQCS</sequence>
<keyword evidence="4 7" id="KW-0812">Transmembrane</keyword>
<dbReference type="CDD" id="cd04187">
    <property type="entry name" value="DPM1_like_bac"/>
    <property type="match status" value="1"/>
</dbReference>
<evidence type="ECO:0000256" key="4">
    <source>
        <dbReference type="ARBA" id="ARBA00022692"/>
    </source>
</evidence>
<dbReference type="InterPro" id="IPR050256">
    <property type="entry name" value="Glycosyltransferase_2"/>
</dbReference>
<dbReference type="InterPro" id="IPR029044">
    <property type="entry name" value="Nucleotide-diphossugar_trans"/>
</dbReference>
<accession>A0A7X0JRJ6</accession>
<dbReference type="Gene3D" id="3.90.550.10">
    <property type="entry name" value="Spore Coat Polysaccharide Biosynthesis Protein SpsA, Chain A"/>
    <property type="match status" value="1"/>
</dbReference>